<evidence type="ECO:0000256" key="1">
    <source>
        <dbReference type="SAM" id="SignalP"/>
    </source>
</evidence>
<dbReference type="RefSeq" id="WP_025815321.1">
    <property type="nucleotide sequence ID" value="NZ_BAIZ01000003.1"/>
</dbReference>
<dbReference type="OrthoDB" id="1096383at2"/>
<reference evidence="2 3" key="1">
    <citation type="submission" date="2018-05" db="EMBL/GenBank/DDBJ databases">
        <title>Genomic Encyclopedia of Type Strains, Phase I: the one thousand microbial genomes (KMG-I) project.</title>
        <authorList>
            <person name="Kyrpides N."/>
        </authorList>
    </citation>
    <scope>NUCLEOTIDE SEQUENCE [LARGE SCALE GENOMIC DNA]</scope>
    <source>
        <strain evidence="2 3">DSM 15611</strain>
    </source>
</reference>
<name>A0A318HTL3_9BACT</name>
<dbReference type="Proteomes" id="UP000248314">
    <property type="component" value="Unassembled WGS sequence"/>
</dbReference>
<dbReference type="GO" id="GO:0003755">
    <property type="term" value="F:peptidyl-prolyl cis-trans isomerase activity"/>
    <property type="evidence" value="ECO:0007669"/>
    <property type="project" value="InterPro"/>
</dbReference>
<accession>A0A318HTL3</accession>
<dbReference type="InterPro" id="IPR032252">
    <property type="entry name" value="DUF4827"/>
</dbReference>
<feature type="chain" id="PRO_5016234131" evidence="1">
    <location>
        <begin position="22"/>
        <end position="215"/>
    </location>
</feature>
<organism evidence="2 3">
    <name type="scientific">Hoylesella shahii DSM 15611 = JCM 12083</name>
    <dbReference type="NCBI Taxonomy" id="1122991"/>
    <lineage>
        <taxon>Bacteria</taxon>
        <taxon>Pseudomonadati</taxon>
        <taxon>Bacteroidota</taxon>
        <taxon>Bacteroidia</taxon>
        <taxon>Bacteroidales</taxon>
        <taxon>Prevotellaceae</taxon>
        <taxon>Hoylesella</taxon>
    </lineage>
</organism>
<proteinExistence type="predicted"/>
<feature type="signal peptide" evidence="1">
    <location>
        <begin position="1"/>
        <end position="21"/>
    </location>
</feature>
<dbReference type="Pfam" id="PF16109">
    <property type="entry name" value="DUF4827"/>
    <property type="match status" value="1"/>
</dbReference>
<gene>
    <name evidence="2" type="ORF">EJ73_01550</name>
</gene>
<evidence type="ECO:0000313" key="2">
    <source>
        <dbReference type="EMBL" id="PXX21768.1"/>
    </source>
</evidence>
<sequence length="215" mass="23960">MKKLFFSLFLLAGALSWQSCSKYETYADQVEMERNAINNYITKHNIKVINESDFKANGNITDATKNEYVLFESSGVYMQIVRKGKGEPIALGQSMDVECRFKEVNMITDSLVLSSFQPRFAAWLDKMTVTNNSGTFTGTFIGTNGLMYRAYQSSSGASVPSGWLTPFTYLLLSRPSSSADATALVRLIVPHDRGHGTASTSVVPYFYELEFSKAR</sequence>
<comment type="caution">
    <text evidence="2">The sequence shown here is derived from an EMBL/GenBank/DDBJ whole genome shotgun (WGS) entry which is preliminary data.</text>
</comment>
<dbReference type="InterPro" id="IPR046357">
    <property type="entry name" value="PPIase_dom_sf"/>
</dbReference>
<dbReference type="AlphaFoldDB" id="A0A318HTL3"/>
<keyword evidence="3" id="KW-1185">Reference proteome</keyword>
<evidence type="ECO:0000313" key="3">
    <source>
        <dbReference type="Proteomes" id="UP000248314"/>
    </source>
</evidence>
<dbReference type="Gene3D" id="3.10.50.40">
    <property type="match status" value="1"/>
</dbReference>
<keyword evidence="1" id="KW-0732">Signal</keyword>
<dbReference type="GeneID" id="84900084"/>
<protein>
    <submittedName>
        <fullName evidence="2">Uncharacterized protein DUF4827</fullName>
    </submittedName>
</protein>
<dbReference type="STRING" id="1122991.GCA_000613445_02970"/>
<dbReference type="PROSITE" id="PS51257">
    <property type="entry name" value="PROKAR_LIPOPROTEIN"/>
    <property type="match status" value="1"/>
</dbReference>
<dbReference type="EMBL" id="QJJX01000016">
    <property type="protein sequence ID" value="PXX21768.1"/>
    <property type="molecule type" value="Genomic_DNA"/>
</dbReference>